<protein>
    <submittedName>
        <fullName evidence="5">SARP family transcriptional regulator</fullName>
    </submittedName>
</protein>
<dbReference type="KEGG" id="pfla:Pflav_084690"/>
<dbReference type="Gene3D" id="1.25.40.10">
    <property type="entry name" value="Tetratricopeptide repeat domain"/>
    <property type="match status" value="2"/>
</dbReference>
<dbReference type="InterPro" id="IPR036388">
    <property type="entry name" value="WH-like_DNA-bd_sf"/>
</dbReference>
<accession>A0A6F8Y7Q2</accession>
<evidence type="ECO:0000256" key="1">
    <source>
        <dbReference type="ARBA" id="ARBA00005820"/>
    </source>
</evidence>
<dbReference type="CDD" id="cd15831">
    <property type="entry name" value="BTAD"/>
    <property type="match status" value="1"/>
</dbReference>
<dbReference type="Gene3D" id="1.10.10.10">
    <property type="entry name" value="Winged helix-like DNA-binding domain superfamily/Winged helix DNA-binding domain"/>
    <property type="match status" value="1"/>
</dbReference>
<dbReference type="PANTHER" id="PTHR47691:SF3">
    <property type="entry name" value="HTH-TYPE TRANSCRIPTIONAL REGULATOR RV0890C-RELATED"/>
    <property type="match status" value="1"/>
</dbReference>
<dbReference type="EMBL" id="AP022870">
    <property type="protein sequence ID" value="BCB82059.1"/>
    <property type="molecule type" value="Genomic_DNA"/>
</dbReference>
<dbReference type="SUPFAM" id="SSF52540">
    <property type="entry name" value="P-loop containing nucleoside triphosphate hydrolases"/>
    <property type="match status" value="1"/>
</dbReference>
<dbReference type="GO" id="GO:0006355">
    <property type="term" value="P:regulation of DNA-templated transcription"/>
    <property type="evidence" value="ECO:0007669"/>
    <property type="project" value="InterPro"/>
</dbReference>
<dbReference type="GO" id="GO:0003677">
    <property type="term" value="F:DNA binding"/>
    <property type="evidence" value="ECO:0007669"/>
    <property type="project" value="UniProtKB-UniRule"/>
</dbReference>
<dbReference type="SMART" id="SM00862">
    <property type="entry name" value="Trans_reg_C"/>
    <property type="match status" value="1"/>
</dbReference>
<dbReference type="SUPFAM" id="SSF48452">
    <property type="entry name" value="TPR-like"/>
    <property type="match status" value="2"/>
</dbReference>
<evidence type="ECO:0000256" key="3">
    <source>
        <dbReference type="PROSITE-ProRule" id="PRU01091"/>
    </source>
</evidence>
<dbReference type="Pfam" id="PF13401">
    <property type="entry name" value="AAA_22"/>
    <property type="match status" value="1"/>
</dbReference>
<dbReference type="RefSeq" id="WP_173041720.1">
    <property type="nucleotide sequence ID" value="NZ_AP022870.1"/>
</dbReference>
<dbReference type="InterPro" id="IPR027417">
    <property type="entry name" value="P-loop_NTPase"/>
</dbReference>
<dbReference type="Pfam" id="PF25872">
    <property type="entry name" value="HTH_77"/>
    <property type="match status" value="1"/>
</dbReference>
<sequence length="1061" mass="112915">MQIALLGPLEVRAGSGARVELGGARLRTLLIRLALDPGRVVTTSALIDALWDDEPPTGAANALQALVSRLRRALPEGSVESTPAGYRLAVPPEAVDMCRFERDVAAGRSRLTADPAGAGEVLAAALALWRGPALADVTGSDFARAPVARLNELRLAAIEDRVDAAIALGDGAGLVPELESLVLAHPLRERLAGQLIRVLRGAGRPAEALTAYDRLRAALADSLGADPSPELAALHLSLLKDTAAAPPAEALPTTNLPATLTSFVGRDDDVTRVTKVVAESRLTTLIGPGGAGKTRLAMESGWAMLEQAPDGVWLVEFAPVTDAAELATTVLATLGLREYPLVPRGRVPQETVDPLTRLHGALGSRRALLILDNCEHLVGAAASLAESLLVRCPHLRVLATSREPLGITGEALFPVEPLALPPDGVGADDALAYPAVRLFADRAAAVRPGFTVTEAAVRICRALDGMPLAIELAAARLRALAPDQVAGRLTDRFRLLNAGSRTALPRHQTLRAVIDWSWELLDEAERTLWRRLAVFSGGATLEAIEEVCGSRQSGVSAAGADPLDQLAALVDKSLVVADPDGRYRMLETIKAYGLERLAESGETHAARAAHARYFLRLARRADRELRGREQLEWLARLDADHDNLHAAARWAIAAGDARLAVAFAATLGWYWWMSGRRVEGAEAALDALALPGNVPRSVRAAAKAIASLNVVAGLYQLERGQSLLREAADLARGYEDRHPVLAVVGPMADLLASPPANETAMAGLAGLFGHPDPWVRGVARVMYGHSESNLGYKVRDTEAHFAAALSEFRGLGDRWGIATTLADLAHMTSTDGDHARAAAYFEEALEELIPLGAAEDIPEMQARYSYELWMLGETEKAFATLDKARRTAERVGTEEGRAAVAYHHGEILRAMGEYAWARAELTRAEAVSMGHSSAPQWVALIGAAIGQVDAAEGDLVTARTRVDAAFELAVSSRDMPVVGLVLMSYADLALHSGESERAAVFIGAANGVRGGPDRSTVDGRRLETTARERLGDERFTEAFERGRATAMASPVREAVRVILAA</sequence>
<evidence type="ECO:0000313" key="6">
    <source>
        <dbReference type="Proteomes" id="UP000502508"/>
    </source>
</evidence>
<dbReference type="Proteomes" id="UP000502508">
    <property type="component" value="Chromosome"/>
</dbReference>
<dbReference type="AlphaFoldDB" id="A0A6F8Y7Q2"/>
<dbReference type="SUPFAM" id="SSF46894">
    <property type="entry name" value="C-terminal effector domain of the bipartite response regulators"/>
    <property type="match status" value="1"/>
</dbReference>
<dbReference type="InterPro" id="IPR005158">
    <property type="entry name" value="BTAD"/>
</dbReference>
<dbReference type="InterPro" id="IPR016032">
    <property type="entry name" value="Sig_transdc_resp-reg_C-effctor"/>
</dbReference>
<evidence type="ECO:0000256" key="2">
    <source>
        <dbReference type="ARBA" id="ARBA00023125"/>
    </source>
</evidence>
<dbReference type="InterPro" id="IPR058852">
    <property type="entry name" value="HTH_77"/>
</dbReference>
<dbReference type="GO" id="GO:0016887">
    <property type="term" value="F:ATP hydrolysis activity"/>
    <property type="evidence" value="ECO:0007669"/>
    <property type="project" value="InterPro"/>
</dbReference>
<dbReference type="InterPro" id="IPR049945">
    <property type="entry name" value="AAA_22"/>
</dbReference>
<comment type="similarity">
    <text evidence="1">Belongs to the AfsR/DnrI/RedD regulatory family.</text>
</comment>
<dbReference type="InterPro" id="IPR011990">
    <property type="entry name" value="TPR-like_helical_dom_sf"/>
</dbReference>
<proteinExistence type="inferred from homology"/>
<dbReference type="Pfam" id="PF00486">
    <property type="entry name" value="Trans_reg_C"/>
    <property type="match status" value="1"/>
</dbReference>
<gene>
    <name evidence="5" type="ORF">Pflav_084690</name>
</gene>
<feature type="domain" description="OmpR/PhoB-type" evidence="4">
    <location>
        <begin position="1"/>
        <end position="90"/>
    </location>
</feature>
<keyword evidence="6" id="KW-1185">Reference proteome</keyword>
<organism evidence="5 6">
    <name type="scientific">Phytohabitans flavus</name>
    <dbReference type="NCBI Taxonomy" id="1076124"/>
    <lineage>
        <taxon>Bacteria</taxon>
        <taxon>Bacillati</taxon>
        <taxon>Actinomycetota</taxon>
        <taxon>Actinomycetes</taxon>
        <taxon>Micromonosporales</taxon>
        <taxon>Micromonosporaceae</taxon>
    </lineage>
</organism>
<feature type="DNA-binding region" description="OmpR/PhoB-type" evidence="3">
    <location>
        <begin position="1"/>
        <end position="90"/>
    </location>
</feature>
<name>A0A6F8Y7Q2_9ACTN</name>
<keyword evidence="2 3" id="KW-0238">DNA-binding</keyword>
<reference evidence="5 6" key="1">
    <citation type="submission" date="2020-03" db="EMBL/GenBank/DDBJ databases">
        <title>Whole genome shotgun sequence of Phytohabitans flavus NBRC 107702.</title>
        <authorList>
            <person name="Komaki H."/>
            <person name="Tamura T."/>
        </authorList>
    </citation>
    <scope>NUCLEOTIDE SEQUENCE [LARGE SCALE GENOMIC DNA]</scope>
    <source>
        <strain evidence="5 6">NBRC 107702</strain>
    </source>
</reference>
<dbReference type="InterPro" id="IPR001867">
    <property type="entry name" value="OmpR/PhoB-type_DNA-bd"/>
</dbReference>
<dbReference type="GO" id="GO:0000160">
    <property type="term" value="P:phosphorelay signal transduction system"/>
    <property type="evidence" value="ECO:0007669"/>
    <property type="project" value="InterPro"/>
</dbReference>
<dbReference type="PRINTS" id="PR00364">
    <property type="entry name" value="DISEASERSIST"/>
</dbReference>
<reference evidence="5 6" key="2">
    <citation type="submission" date="2020-03" db="EMBL/GenBank/DDBJ databases">
        <authorList>
            <person name="Ichikawa N."/>
            <person name="Kimura A."/>
            <person name="Kitahashi Y."/>
            <person name="Uohara A."/>
        </authorList>
    </citation>
    <scope>NUCLEOTIDE SEQUENCE [LARGE SCALE GENOMIC DNA]</scope>
    <source>
        <strain evidence="5 6">NBRC 107702</strain>
    </source>
</reference>
<dbReference type="PANTHER" id="PTHR47691">
    <property type="entry name" value="REGULATOR-RELATED"/>
    <property type="match status" value="1"/>
</dbReference>
<evidence type="ECO:0000313" key="5">
    <source>
        <dbReference type="EMBL" id="BCB82059.1"/>
    </source>
</evidence>
<dbReference type="PROSITE" id="PS51755">
    <property type="entry name" value="OMPR_PHOB"/>
    <property type="match status" value="1"/>
</dbReference>
<dbReference type="SMART" id="SM01043">
    <property type="entry name" value="BTAD"/>
    <property type="match status" value="1"/>
</dbReference>
<dbReference type="Pfam" id="PF03704">
    <property type="entry name" value="BTAD"/>
    <property type="match status" value="1"/>
</dbReference>
<evidence type="ECO:0000259" key="4">
    <source>
        <dbReference type="PROSITE" id="PS51755"/>
    </source>
</evidence>